<dbReference type="HOGENOM" id="CLU_690030_0_0_2"/>
<protein>
    <submittedName>
        <fullName evidence="2">Bacterial Ig-like domain protein (Group 1)</fullName>
    </submittedName>
</protein>
<dbReference type="KEGG" id="afg:AFULGI_00016010"/>
<name>A0A075WLB2_ARCFL</name>
<dbReference type="SUPFAM" id="SSF49373">
    <property type="entry name" value="Invasin/intimin cell-adhesion fragments"/>
    <property type="match status" value="1"/>
</dbReference>
<dbReference type="AlphaFoldDB" id="A0A075WLB2"/>
<keyword evidence="1" id="KW-0812">Transmembrane</keyword>
<dbReference type="RefSeq" id="WP_048095719.1">
    <property type="nucleotide sequence ID" value="NZ_CP006577.1"/>
</dbReference>
<proteinExistence type="predicted"/>
<gene>
    <name evidence="2" type="ORF">AFULGI_00016010</name>
</gene>
<accession>A0A075WLB2</accession>
<dbReference type="Gene3D" id="2.60.40.10">
    <property type="entry name" value="Immunoglobulins"/>
    <property type="match status" value="1"/>
</dbReference>
<feature type="transmembrane region" description="Helical" evidence="1">
    <location>
        <begin position="12"/>
        <end position="30"/>
    </location>
</feature>
<dbReference type="Proteomes" id="UP000028501">
    <property type="component" value="Chromosome"/>
</dbReference>
<keyword evidence="1" id="KW-0472">Membrane</keyword>
<evidence type="ECO:0000313" key="2">
    <source>
        <dbReference type="EMBL" id="AIG98363.1"/>
    </source>
</evidence>
<dbReference type="InterPro" id="IPR013783">
    <property type="entry name" value="Ig-like_fold"/>
</dbReference>
<dbReference type="GeneID" id="24795101"/>
<sequence>MRLLSDNSAFSTVMGFAMLLVILTAAYAYFQIEYIPEICSSHETKHFSEVIDELVELSAKVKGSITNDESSSISIKLGGYYPDIPFFSTPPGFTGMLRSYDAEVRIQNAVGVEGEVAQVWDGSEVVWTGQSLKYTPNYIFSSGEAVWEYGIVAVGKLNYVPVDGKIIEGKTIFIPLLRANISDSSNARKEYTLSVYSGGGKGILIRDNGNPIKIVLKTSLPRNFWEEYWSEVIDPSYVSSVAYNNGAVEITLRTGTTYRLIAGVVEVEESSGRAVQHYLYRLSPSNQTTPATLVVEVRDKFNNPVPNVDVTFRSSSVTFSDGVHTGNALTVKSDYRGIASVVALDVSGSSGIAVASITREDGTPFEIAFTLWKG</sequence>
<evidence type="ECO:0000313" key="3">
    <source>
        <dbReference type="Proteomes" id="UP000028501"/>
    </source>
</evidence>
<evidence type="ECO:0000256" key="1">
    <source>
        <dbReference type="SAM" id="Phobius"/>
    </source>
</evidence>
<dbReference type="EMBL" id="CP006577">
    <property type="protein sequence ID" value="AIG98363.1"/>
    <property type="molecule type" value="Genomic_DNA"/>
</dbReference>
<reference evidence="2 3" key="1">
    <citation type="submission" date="2013-07" db="EMBL/GenBank/DDBJ databases">
        <title>Genome of Archaeoglobus fulgidus.</title>
        <authorList>
            <person name="Fiebig A."/>
            <person name="Birkeland N.-K."/>
        </authorList>
    </citation>
    <scope>NUCLEOTIDE SEQUENCE [LARGE SCALE GENOMIC DNA]</scope>
    <source>
        <strain evidence="2 3">DSM 8774</strain>
    </source>
</reference>
<keyword evidence="1" id="KW-1133">Transmembrane helix</keyword>
<organism evidence="2 3">
    <name type="scientific">Archaeoglobus fulgidus DSM 8774</name>
    <dbReference type="NCBI Taxonomy" id="1344584"/>
    <lineage>
        <taxon>Archaea</taxon>
        <taxon>Methanobacteriati</taxon>
        <taxon>Methanobacteriota</taxon>
        <taxon>Archaeoglobi</taxon>
        <taxon>Archaeoglobales</taxon>
        <taxon>Archaeoglobaceae</taxon>
        <taxon>Archaeoglobus</taxon>
    </lineage>
</organism>
<dbReference type="InterPro" id="IPR008964">
    <property type="entry name" value="Invasin/intimin_cell_adhesion"/>
</dbReference>